<reference evidence="2" key="1">
    <citation type="journal article" date="2020" name="bioRxiv">
        <title>Hybrid origin of Populus tomentosa Carr. identified through genome sequencing and phylogenomic analysis.</title>
        <authorList>
            <person name="An X."/>
            <person name="Gao K."/>
            <person name="Chen Z."/>
            <person name="Li J."/>
            <person name="Yang X."/>
            <person name="Yang X."/>
            <person name="Zhou J."/>
            <person name="Guo T."/>
            <person name="Zhao T."/>
            <person name="Huang S."/>
            <person name="Miao D."/>
            <person name="Khan W.U."/>
            <person name="Rao P."/>
            <person name="Ye M."/>
            <person name="Lei B."/>
            <person name="Liao W."/>
            <person name="Wang J."/>
            <person name="Ji L."/>
            <person name="Li Y."/>
            <person name="Guo B."/>
            <person name="Mustafa N.S."/>
            <person name="Li S."/>
            <person name="Yun Q."/>
            <person name="Keller S.R."/>
            <person name="Mao J."/>
            <person name="Zhang R."/>
            <person name="Strauss S.H."/>
        </authorList>
    </citation>
    <scope>NUCLEOTIDE SEQUENCE</scope>
    <source>
        <strain evidence="2">GM15</strain>
        <tissue evidence="2">Leaf</tissue>
    </source>
</reference>
<dbReference type="Proteomes" id="UP000886885">
    <property type="component" value="Chromosome 2A"/>
</dbReference>
<comment type="caution">
    <text evidence="2">The sequence shown here is derived from an EMBL/GenBank/DDBJ whole genome shotgun (WGS) entry which is preliminary data.</text>
</comment>
<gene>
    <name evidence="2" type="ORF">POTOM_008730</name>
</gene>
<dbReference type="PANTHER" id="PTHR31676:SF173">
    <property type="entry name" value="DUF538 DOMAIN-CONTAINING PROTEIN"/>
    <property type="match status" value="1"/>
</dbReference>
<dbReference type="PANTHER" id="PTHR31676">
    <property type="entry name" value="T31J12.3 PROTEIN-RELATED"/>
    <property type="match status" value="1"/>
</dbReference>
<dbReference type="Pfam" id="PF04398">
    <property type="entry name" value="DUF538"/>
    <property type="match status" value="1"/>
</dbReference>
<feature type="signal peptide" evidence="1">
    <location>
        <begin position="1"/>
        <end position="33"/>
    </location>
</feature>
<protein>
    <recommendedName>
        <fullName evidence="4">DUF538 family protein</fullName>
    </recommendedName>
</protein>
<feature type="chain" id="PRO_5036482698" description="DUF538 family protein" evidence="1">
    <location>
        <begin position="34"/>
        <end position="291"/>
    </location>
</feature>
<sequence>MGLPFHSRSISSMAVMWATFFFLALSTSAVVNADDAPTVYEVLQEHDFPIGLLPGGVTSYELDESTGKFTVHLNSSCSYKIDSYELKYKSTIEGVIAKDKLSKLSGIQVKVLILWLSIAEVIRDVDELQFSVGITSFDFPVRNFDECPACGCGFDCKDALEGKSECSEALEGKSECSEALVLKGTCKGKGVLRGTGAQRHLKGKASAQRHWCSKALGKASAQRHWCSKALQGKSECSEALVLKGTCKGKRVLRGTGAQRHLKGKASAQRHGCSKALQGKSECSEARVLKGT</sequence>
<accession>A0A8X8DCQ6</accession>
<keyword evidence="1" id="KW-0732">Signal</keyword>
<organism evidence="2 3">
    <name type="scientific">Populus tomentosa</name>
    <name type="common">Chinese white poplar</name>
    <dbReference type="NCBI Taxonomy" id="118781"/>
    <lineage>
        <taxon>Eukaryota</taxon>
        <taxon>Viridiplantae</taxon>
        <taxon>Streptophyta</taxon>
        <taxon>Embryophyta</taxon>
        <taxon>Tracheophyta</taxon>
        <taxon>Spermatophyta</taxon>
        <taxon>Magnoliopsida</taxon>
        <taxon>eudicotyledons</taxon>
        <taxon>Gunneridae</taxon>
        <taxon>Pentapetalae</taxon>
        <taxon>rosids</taxon>
        <taxon>fabids</taxon>
        <taxon>Malpighiales</taxon>
        <taxon>Salicaceae</taxon>
        <taxon>Saliceae</taxon>
        <taxon>Populus</taxon>
    </lineage>
</organism>
<proteinExistence type="predicted"/>
<evidence type="ECO:0000313" key="3">
    <source>
        <dbReference type="Proteomes" id="UP000886885"/>
    </source>
</evidence>
<keyword evidence="3" id="KW-1185">Reference proteome</keyword>
<dbReference type="EMBL" id="JAAWWB010000003">
    <property type="protein sequence ID" value="KAG6787102.1"/>
    <property type="molecule type" value="Genomic_DNA"/>
</dbReference>
<dbReference type="OrthoDB" id="1657436at2759"/>
<evidence type="ECO:0000313" key="2">
    <source>
        <dbReference type="EMBL" id="KAG6787102.1"/>
    </source>
</evidence>
<dbReference type="InterPro" id="IPR007493">
    <property type="entry name" value="DUF538"/>
</dbReference>
<name>A0A8X8DCQ6_POPTO</name>
<evidence type="ECO:0000256" key="1">
    <source>
        <dbReference type="SAM" id="SignalP"/>
    </source>
</evidence>
<evidence type="ECO:0008006" key="4">
    <source>
        <dbReference type="Google" id="ProtNLM"/>
    </source>
</evidence>
<dbReference type="AlphaFoldDB" id="A0A8X8DCQ6"/>